<proteinExistence type="predicted"/>
<dbReference type="InterPro" id="IPR058031">
    <property type="entry name" value="AAA_lid_NorR"/>
</dbReference>
<dbReference type="CDD" id="cd00156">
    <property type="entry name" value="REC"/>
    <property type="match status" value="1"/>
</dbReference>
<comment type="caution">
    <text evidence="10">The sequence shown here is derived from an EMBL/GenBank/DDBJ whole genome shotgun (WGS) entry which is preliminary data.</text>
</comment>
<dbReference type="GO" id="GO:0006355">
    <property type="term" value="P:regulation of DNA-templated transcription"/>
    <property type="evidence" value="ECO:0007669"/>
    <property type="project" value="InterPro"/>
</dbReference>
<dbReference type="AlphaFoldDB" id="A0A2P6M8S8"/>
<dbReference type="Pfam" id="PF00072">
    <property type="entry name" value="Response_reg"/>
    <property type="match status" value="1"/>
</dbReference>
<dbReference type="Gene3D" id="3.40.50.2300">
    <property type="match status" value="1"/>
</dbReference>
<dbReference type="PROSITE" id="PS00688">
    <property type="entry name" value="SIGMA54_INTERACT_3"/>
    <property type="match status" value="1"/>
</dbReference>
<evidence type="ECO:0000256" key="3">
    <source>
        <dbReference type="ARBA" id="ARBA00023015"/>
    </source>
</evidence>
<feature type="domain" description="Response regulatory" evidence="9">
    <location>
        <begin position="26"/>
        <end position="139"/>
    </location>
</feature>
<evidence type="ECO:0000256" key="2">
    <source>
        <dbReference type="ARBA" id="ARBA00022840"/>
    </source>
</evidence>
<dbReference type="GO" id="GO:0005524">
    <property type="term" value="F:ATP binding"/>
    <property type="evidence" value="ECO:0007669"/>
    <property type="project" value="UniProtKB-KW"/>
</dbReference>
<dbReference type="Pfam" id="PF25601">
    <property type="entry name" value="AAA_lid_14"/>
    <property type="match status" value="1"/>
</dbReference>
<dbReference type="InterPro" id="IPR011006">
    <property type="entry name" value="CheY-like_superfamily"/>
</dbReference>
<evidence type="ECO:0000259" key="9">
    <source>
        <dbReference type="PROSITE" id="PS50110"/>
    </source>
</evidence>
<evidence type="ECO:0000256" key="7">
    <source>
        <dbReference type="SAM" id="MobiDB-lite"/>
    </source>
</evidence>
<dbReference type="PANTHER" id="PTHR32071">
    <property type="entry name" value="TRANSCRIPTIONAL REGULATORY PROTEIN"/>
    <property type="match status" value="1"/>
</dbReference>
<evidence type="ECO:0000256" key="1">
    <source>
        <dbReference type="ARBA" id="ARBA00022741"/>
    </source>
</evidence>
<dbReference type="InterPro" id="IPR003593">
    <property type="entry name" value="AAA+_ATPase"/>
</dbReference>
<feature type="compositionally biased region" description="Acidic residues" evidence="7">
    <location>
        <begin position="470"/>
        <end position="484"/>
    </location>
</feature>
<dbReference type="SUPFAM" id="SSF52172">
    <property type="entry name" value="CheY-like"/>
    <property type="match status" value="1"/>
</dbReference>
<evidence type="ECO:0000256" key="5">
    <source>
        <dbReference type="ARBA" id="ARBA00023163"/>
    </source>
</evidence>
<dbReference type="Pfam" id="PF00158">
    <property type="entry name" value="Sigma54_activat"/>
    <property type="match status" value="1"/>
</dbReference>
<dbReference type="GO" id="GO:0043565">
    <property type="term" value="F:sequence-specific DNA binding"/>
    <property type="evidence" value="ECO:0007669"/>
    <property type="project" value="InterPro"/>
</dbReference>
<gene>
    <name evidence="10" type="ORF">C6N40_07735</name>
</gene>
<dbReference type="PANTHER" id="PTHR32071:SF117">
    <property type="entry name" value="PTS-DEPENDENT DIHYDROXYACETONE KINASE OPERON REGULATORY PROTEIN-RELATED"/>
    <property type="match status" value="1"/>
</dbReference>
<keyword evidence="4" id="KW-0238">DNA-binding</keyword>
<dbReference type="SMART" id="SM00382">
    <property type="entry name" value="AAA"/>
    <property type="match status" value="1"/>
</dbReference>
<evidence type="ECO:0000256" key="4">
    <source>
        <dbReference type="ARBA" id="ARBA00023125"/>
    </source>
</evidence>
<dbReference type="Gene3D" id="3.40.50.300">
    <property type="entry name" value="P-loop containing nucleotide triphosphate hydrolases"/>
    <property type="match status" value="1"/>
</dbReference>
<dbReference type="InterPro" id="IPR025943">
    <property type="entry name" value="Sigma_54_int_dom_ATP-bd_2"/>
</dbReference>
<keyword evidence="6" id="KW-0597">Phosphoprotein</keyword>
<keyword evidence="3" id="KW-0805">Transcription regulation</keyword>
<dbReference type="Gene3D" id="1.10.8.60">
    <property type="match status" value="1"/>
</dbReference>
<dbReference type="PROSITE" id="PS00676">
    <property type="entry name" value="SIGMA54_INTERACT_2"/>
    <property type="match status" value="1"/>
</dbReference>
<evidence type="ECO:0000313" key="11">
    <source>
        <dbReference type="Proteomes" id="UP000241736"/>
    </source>
</evidence>
<evidence type="ECO:0000256" key="6">
    <source>
        <dbReference type="PROSITE-ProRule" id="PRU00169"/>
    </source>
</evidence>
<dbReference type="Gene3D" id="1.10.10.60">
    <property type="entry name" value="Homeodomain-like"/>
    <property type="match status" value="1"/>
</dbReference>
<dbReference type="OrthoDB" id="9804019at2"/>
<keyword evidence="11" id="KW-1185">Reference proteome</keyword>
<dbReference type="GO" id="GO:0000160">
    <property type="term" value="P:phosphorelay signal transduction system"/>
    <property type="evidence" value="ECO:0007669"/>
    <property type="project" value="InterPro"/>
</dbReference>
<dbReference type="EMBL" id="PVLF01000010">
    <property type="protein sequence ID" value="PRH82399.1"/>
    <property type="molecule type" value="Genomic_DNA"/>
</dbReference>
<keyword evidence="2" id="KW-0067">ATP-binding</keyword>
<dbReference type="InterPro" id="IPR025662">
    <property type="entry name" value="Sigma_54_int_dom_ATP-bd_1"/>
</dbReference>
<reference evidence="10 11" key="1">
    <citation type="submission" date="2018-03" db="EMBL/GenBank/DDBJ databases">
        <title>Arenimonas caeni sp. nov., isolated from activated sludge.</title>
        <authorList>
            <person name="Liu H."/>
        </authorList>
    </citation>
    <scope>NUCLEOTIDE SEQUENCE [LARGE SCALE GENOMIC DNA]</scope>
    <source>
        <strain evidence="11">z29</strain>
    </source>
</reference>
<dbReference type="InterPro" id="IPR025944">
    <property type="entry name" value="Sigma_54_int_dom_CS"/>
</dbReference>
<dbReference type="SMART" id="SM00448">
    <property type="entry name" value="REC"/>
    <property type="match status" value="1"/>
</dbReference>
<dbReference type="InterPro" id="IPR009057">
    <property type="entry name" value="Homeodomain-like_sf"/>
</dbReference>
<dbReference type="CDD" id="cd00009">
    <property type="entry name" value="AAA"/>
    <property type="match status" value="1"/>
</dbReference>
<feature type="region of interest" description="Disordered" evidence="7">
    <location>
        <begin position="461"/>
        <end position="484"/>
    </location>
</feature>
<evidence type="ECO:0000259" key="8">
    <source>
        <dbReference type="PROSITE" id="PS50045"/>
    </source>
</evidence>
<dbReference type="FunFam" id="3.40.50.300:FF:000006">
    <property type="entry name" value="DNA-binding transcriptional regulator NtrC"/>
    <property type="match status" value="1"/>
</dbReference>
<dbReference type="SUPFAM" id="SSF52540">
    <property type="entry name" value="P-loop containing nucleoside triphosphate hydrolases"/>
    <property type="match status" value="1"/>
</dbReference>
<organism evidence="10 11">
    <name type="scientific">Arenimonas caeni</name>
    <dbReference type="NCBI Taxonomy" id="2058085"/>
    <lineage>
        <taxon>Bacteria</taxon>
        <taxon>Pseudomonadati</taxon>
        <taxon>Pseudomonadota</taxon>
        <taxon>Gammaproteobacteria</taxon>
        <taxon>Lysobacterales</taxon>
        <taxon>Lysobacteraceae</taxon>
        <taxon>Arenimonas</taxon>
    </lineage>
</organism>
<name>A0A2P6M8S8_9GAMM</name>
<dbReference type="PROSITE" id="PS00675">
    <property type="entry name" value="SIGMA54_INTERACT_1"/>
    <property type="match status" value="1"/>
</dbReference>
<dbReference type="InterPro" id="IPR027417">
    <property type="entry name" value="P-loop_NTPase"/>
</dbReference>
<evidence type="ECO:0000313" key="10">
    <source>
        <dbReference type="EMBL" id="PRH82399.1"/>
    </source>
</evidence>
<protein>
    <submittedName>
        <fullName evidence="10">Sigma-54-dependent Fis family transcriptional regulator</fullName>
    </submittedName>
</protein>
<dbReference type="Proteomes" id="UP000241736">
    <property type="component" value="Unassembled WGS sequence"/>
</dbReference>
<dbReference type="InterPro" id="IPR001789">
    <property type="entry name" value="Sig_transdc_resp-reg_receiver"/>
</dbReference>
<keyword evidence="5" id="KW-0804">Transcription</keyword>
<dbReference type="SUPFAM" id="SSF46689">
    <property type="entry name" value="Homeodomain-like"/>
    <property type="match status" value="1"/>
</dbReference>
<feature type="region of interest" description="Disordered" evidence="7">
    <location>
        <begin position="142"/>
        <end position="161"/>
    </location>
</feature>
<dbReference type="PROSITE" id="PS50045">
    <property type="entry name" value="SIGMA54_INTERACT_4"/>
    <property type="match status" value="1"/>
</dbReference>
<accession>A0A2P6M8S8</accession>
<sequence length="484" mass="52603">MPVANAHPRWSRLPLPEVAAMAHRPVLLIVDDDVGFVRAAAEISGGLGFDVVIAGSLAQARLRLREHAFDVALVDLSLPDGSGLELLEHLDLGGRTQVILITGHPTVESALKAMHLPIVDYVVKPLQVARFRQLLQTAAARQPASEPAPSEPWHGLAGPSPAMDAVRRQVRRVAPTDASVFLEGESGTGKELVAAAIHAESGRDGAFVAFNCGAVPADLLSSQLFGHERGSFTGANARHLGLFEQAQGGTLFLDEIGEMPVHLQVHLLRALETRRIRRVGGSEDIHLDVRVVSATNRPHGEAIAAGRLREDLYYRLAEFPMSVPPLRDRPMDILPIAQLFLDRLNRRCGTQRVLTREGADRLTRYRWPGNIRELKNIIQRAYILADGDLVTPGLPLDDAAPASETASTITFAVGTPLHEIERRMLFKTLAYFDNNKSRAAQVLGIATKTLYNRLNSYQAEPAGQPALGEGFEDAEAGEADGDRT</sequence>
<dbReference type="PROSITE" id="PS50110">
    <property type="entry name" value="RESPONSE_REGULATORY"/>
    <property type="match status" value="1"/>
</dbReference>
<dbReference type="PRINTS" id="PR01590">
    <property type="entry name" value="HTHFIS"/>
</dbReference>
<dbReference type="InterPro" id="IPR002078">
    <property type="entry name" value="Sigma_54_int"/>
</dbReference>
<feature type="modified residue" description="4-aspartylphosphate" evidence="6">
    <location>
        <position position="75"/>
    </location>
</feature>
<feature type="domain" description="Sigma-54 factor interaction" evidence="8">
    <location>
        <begin position="156"/>
        <end position="383"/>
    </location>
</feature>
<dbReference type="Pfam" id="PF02954">
    <property type="entry name" value="HTH_8"/>
    <property type="match status" value="1"/>
</dbReference>
<dbReference type="InterPro" id="IPR002197">
    <property type="entry name" value="HTH_Fis"/>
</dbReference>
<keyword evidence="1" id="KW-0547">Nucleotide-binding</keyword>